<comment type="caution">
    <text evidence="1">The sequence shown here is derived from an EMBL/GenBank/DDBJ whole genome shotgun (WGS) entry which is preliminary data.</text>
</comment>
<reference evidence="1 2" key="1">
    <citation type="submission" date="2017-05" db="EMBL/GenBank/DDBJ databases">
        <authorList>
            <person name="Song R."/>
            <person name="Chenine A.L."/>
            <person name="Ruprecht R.M."/>
        </authorList>
    </citation>
    <scope>NUCLEOTIDE SEQUENCE [LARGE SCALE GENOMIC DNA]</scope>
    <source>
        <strain evidence="1 2">ARLG1955</strain>
    </source>
</reference>
<dbReference type="RefSeq" id="WP_086375854.1">
    <property type="nucleotide sequence ID" value="NZ_JADVOL010000009.1"/>
</dbReference>
<accession>A0A242U6P6</accession>
<dbReference type="EMBL" id="NGIR01000020">
    <property type="protein sequence ID" value="OTU28848.1"/>
    <property type="molecule type" value="Genomic_DNA"/>
</dbReference>
<evidence type="ECO:0000313" key="2">
    <source>
        <dbReference type="Proteomes" id="UP000195162"/>
    </source>
</evidence>
<sequence length="323" mass="38375">MQKNKLSFKKRYLLLLLPVCLLSYCVYGEVTKEARQKKFLEHPPNVRQIWPSSTNPDGMVLNIPATYIDGSTFIFEPILKQDEEKKREERIKARKEKICDVYTCQELFELLLPKFEPKNLKNLHIFQTKSTEDLEVYKNHYLRLNVNSWRVTPNNNVDRKGYSLPTSSLGLGLQQVFHTKTIFWNEELLNYMIIKPRPDLKLIEVVGLKSNVPGGFYKVLVHKQWDKKYPEDVIEDSQRHKVFFNKDKSGYITTYINCSSETSVVTEEKLEAYSHPKRYHCDHYFEIPQLSLDIEAHYSDLYLQEWETIEKNIKYLFNKFEEK</sequence>
<dbReference type="Proteomes" id="UP000195162">
    <property type="component" value="Unassembled WGS sequence"/>
</dbReference>
<organism evidence="1 2">
    <name type="scientific">Acinetobacter pittii</name>
    <name type="common">Acinetobacter genomosp. 3</name>
    <dbReference type="NCBI Taxonomy" id="48296"/>
    <lineage>
        <taxon>Bacteria</taxon>
        <taxon>Pseudomonadati</taxon>
        <taxon>Pseudomonadota</taxon>
        <taxon>Gammaproteobacteria</taxon>
        <taxon>Moraxellales</taxon>
        <taxon>Moraxellaceae</taxon>
        <taxon>Acinetobacter</taxon>
        <taxon>Acinetobacter calcoaceticus/baumannii complex</taxon>
    </lineage>
</organism>
<dbReference type="AlphaFoldDB" id="A0A242U6P6"/>
<proteinExistence type="predicted"/>
<protein>
    <submittedName>
        <fullName evidence="1">Uncharacterized protein</fullName>
    </submittedName>
</protein>
<name>A0A242U6P6_ACIPI</name>
<gene>
    <name evidence="1" type="ORF">CAT59_06480</name>
</gene>
<evidence type="ECO:0000313" key="1">
    <source>
        <dbReference type="EMBL" id="OTU28848.1"/>
    </source>
</evidence>